<dbReference type="EMBL" id="KB908493">
    <property type="protein sequence ID" value="EOA89999.1"/>
    <property type="molecule type" value="Genomic_DNA"/>
</dbReference>
<dbReference type="PANTHER" id="PTHR46174">
    <property type="entry name" value="CXXC-TYPE ZINC FINGER PROTEIN 1"/>
    <property type="match status" value="1"/>
</dbReference>
<dbReference type="STRING" id="671987.R0KLI8"/>
<dbReference type="GeneID" id="19401379"/>
<dbReference type="OrthoDB" id="436852at2759"/>
<dbReference type="Gene3D" id="3.30.40.10">
    <property type="entry name" value="Zinc/RING finger domain, C3HC4 (zinc finger)"/>
    <property type="match status" value="1"/>
</dbReference>
<proteinExistence type="predicted"/>
<comment type="subcellular location">
    <subcellularLocation>
        <location evidence="1">Nucleus</location>
    </subcellularLocation>
</comment>
<dbReference type="PROSITE" id="PS01359">
    <property type="entry name" value="ZF_PHD_1"/>
    <property type="match status" value="1"/>
</dbReference>
<dbReference type="InterPro" id="IPR001965">
    <property type="entry name" value="Znf_PHD"/>
</dbReference>
<accession>R0KLI8</accession>
<dbReference type="InterPro" id="IPR019786">
    <property type="entry name" value="Zinc_finger_PHD-type_CS"/>
</dbReference>
<evidence type="ECO:0000256" key="3">
    <source>
        <dbReference type="ARBA" id="ARBA00022771"/>
    </source>
</evidence>
<feature type="compositionally biased region" description="Basic residues" evidence="7">
    <location>
        <begin position="129"/>
        <end position="145"/>
    </location>
</feature>
<evidence type="ECO:0000256" key="6">
    <source>
        <dbReference type="PROSITE-ProRule" id="PRU00146"/>
    </source>
</evidence>
<evidence type="ECO:0000256" key="2">
    <source>
        <dbReference type="ARBA" id="ARBA00022723"/>
    </source>
</evidence>
<dbReference type="eggNOG" id="KOG1632">
    <property type="taxonomic scope" value="Eukaryota"/>
</dbReference>
<dbReference type="InterPro" id="IPR011011">
    <property type="entry name" value="Znf_FYVE_PHD"/>
</dbReference>
<dbReference type="RefSeq" id="XP_008021951.1">
    <property type="nucleotide sequence ID" value="XM_008023760.1"/>
</dbReference>
<dbReference type="Proteomes" id="UP000016935">
    <property type="component" value="Unassembled WGS sequence"/>
</dbReference>
<evidence type="ECO:0000256" key="7">
    <source>
        <dbReference type="SAM" id="MobiDB-lite"/>
    </source>
</evidence>
<evidence type="ECO:0000313" key="10">
    <source>
        <dbReference type="Proteomes" id="UP000016935"/>
    </source>
</evidence>
<dbReference type="InterPro" id="IPR037869">
    <property type="entry name" value="Spp1/CFP1"/>
</dbReference>
<protein>
    <recommendedName>
        <fullName evidence="8">PHD-type domain-containing protein</fullName>
    </recommendedName>
</protein>
<feature type="region of interest" description="Disordered" evidence="7">
    <location>
        <begin position="305"/>
        <end position="340"/>
    </location>
</feature>
<keyword evidence="4" id="KW-0862">Zinc</keyword>
<dbReference type="AlphaFoldDB" id="R0KLI8"/>
<dbReference type="InterPro" id="IPR019787">
    <property type="entry name" value="Znf_PHD-finger"/>
</dbReference>
<name>R0KLI8_EXST2</name>
<dbReference type="GO" id="GO:0008270">
    <property type="term" value="F:zinc ion binding"/>
    <property type="evidence" value="ECO:0007669"/>
    <property type="project" value="UniProtKB-KW"/>
</dbReference>
<feature type="region of interest" description="Disordered" evidence="7">
    <location>
        <begin position="1"/>
        <end position="202"/>
    </location>
</feature>
<dbReference type="GO" id="GO:0045893">
    <property type="term" value="P:positive regulation of DNA-templated transcription"/>
    <property type="evidence" value="ECO:0007669"/>
    <property type="project" value="TreeGrafter"/>
</dbReference>
<evidence type="ECO:0000256" key="4">
    <source>
        <dbReference type="ARBA" id="ARBA00022833"/>
    </source>
</evidence>
<evidence type="ECO:0000259" key="8">
    <source>
        <dbReference type="PROSITE" id="PS50016"/>
    </source>
</evidence>
<dbReference type="SMART" id="SM00249">
    <property type="entry name" value="PHD"/>
    <property type="match status" value="1"/>
</dbReference>
<reference evidence="9 10" key="2">
    <citation type="journal article" date="2013" name="PLoS Genet.">
        <title>Comparative genome structure, secondary metabolite, and effector coding capacity across Cochliobolus pathogens.</title>
        <authorList>
            <person name="Condon B.J."/>
            <person name="Leng Y."/>
            <person name="Wu D."/>
            <person name="Bushley K.E."/>
            <person name="Ohm R.A."/>
            <person name="Otillar R."/>
            <person name="Martin J."/>
            <person name="Schackwitz W."/>
            <person name="Grimwood J."/>
            <person name="MohdZainudin N."/>
            <person name="Xue C."/>
            <person name="Wang R."/>
            <person name="Manning V.A."/>
            <person name="Dhillon B."/>
            <person name="Tu Z.J."/>
            <person name="Steffenson B.J."/>
            <person name="Salamov A."/>
            <person name="Sun H."/>
            <person name="Lowry S."/>
            <person name="LaButti K."/>
            <person name="Han J."/>
            <person name="Copeland A."/>
            <person name="Lindquist E."/>
            <person name="Barry K."/>
            <person name="Schmutz J."/>
            <person name="Baker S.E."/>
            <person name="Ciuffetti L.M."/>
            <person name="Grigoriev I.V."/>
            <person name="Zhong S."/>
            <person name="Turgeon B.G."/>
        </authorList>
    </citation>
    <scope>NUCLEOTIDE SEQUENCE [LARGE SCALE GENOMIC DNA]</scope>
    <source>
        <strain evidence="10">28A</strain>
    </source>
</reference>
<dbReference type="PANTHER" id="PTHR46174:SF1">
    <property type="entry name" value="CXXC-TYPE ZINC FINGER PROTEIN 1"/>
    <property type="match status" value="1"/>
</dbReference>
<dbReference type="HOGENOM" id="CLU_015434_0_0_1"/>
<feature type="region of interest" description="Disordered" evidence="7">
    <location>
        <begin position="546"/>
        <end position="579"/>
    </location>
</feature>
<keyword evidence="10" id="KW-1185">Reference proteome</keyword>
<evidence type="ECO:0000256" key="5">
    <source>
        <dbReference type="ARBA" id="ARBA00023242"/>
    </source>
</evidence>
<dbReference type="GO" id="GO:0048188">
    <property type="term" value="C:Set1C/COMPASS complex"/>
    <property type="evidence" value="ECO:0007669"/>
    <property type="project" value="InterPro"/>
</dbReference>
<gene>
    <name evidence="9" type="ORF">SETTUDRAFT_175163</name>
</gene>
<dbReference type="CDD" id="cd16039">
    <property type="entry name" value="PHD_SPP1"/>
    <property type="match status" value="1"/>
</dbReference>
<dbReference type="Pfam" id="PF00628">
    <property type="entry name" value="PHD"/>
    <property type="match status" value="1"/>
</dbReference>
<feature type="compositionally biased region" description="Polar residues" evidence="7">
    <location>
        <begin position="100"/>
        <end position="109"/>
    </location>
</feature>
<dbReference type="InterPro" id="IPR013083">
    <property type="entry name" value="Znf_RING/FYVE/PHD"/>
</dbReference>
<reference evidence="9 10" key="1">
    <citation type="journal article" date="2012" name="PLoS Pathog.">
        <title>Diverse lifestyles and strategies of plant pathogenesis encoded in the genomes of eighteen Dothideomycetes fungi.</title>
        <authorList>
            <person name="Ohm R.A."/>
            <person name="Feau N."/>
            <person name="Henrissat B."/>
            <person name="Schoch C.L."/>
            <person name="Horwitz B.A."/>
            <person name="Barry K.W."/>
            <person name="Condon B.J."/>
            <person name="Copeland A.C."/>
            <person name="Dhillon B."/>
            <person name="Glaser F."/>
            <person name="Hesse C.N."/>
            <person name="Kosti I."/>
            <person name="LaButti K."/>
            <person name="Lindquist E.A."/>
            <person name="Lucas S."/>
            <person name="Salamov A.A."/>
            <person name="Bradshaw R.E."/>
            <person name="Ciuffetti L."/>
            <person name="Hamelin R.C."/>
            <person name="Kema G.H.J."/>
            <person name="Lawrence C."/>
            <person name="Scott J.A."/>
            <person name="Spatafora J.W."/>
            <person name="Turgeon B.G."/>
            <person name="de Wit P.J.G.M."/>
            <person name="Zhong S."/>
            <person name="Goodwin S.B."/>
            <person name="Grigoriev I.V."/>
        </authorList>
    </citation>
    <scope>NUCLEOTIDE SEQUENCE [LARGE SCALE GENOMIC DNA]</scope>
    <source>
        <strain evidence="10">28A</strain>
    </source>
</reference>
<organism evidence="9 10">
    <name type="scientific">Exserohilum turcicum (strain 28A)</name>
    <name type="common">Northern leaf blight fungus</name>
    <name type="synonym">Setosphaeria turcica</name>
    <dbReference type="NCBI Taxonomy" id="671987"/>
    <lineage>
        <taxon>Eukaryota</taxon>
        <taxon>Fungi</taxon>
        <taxon>Dikarya</taxon>
        <taxon>Ascomycota</taxon>
        <taxon>Pezizomycotina</taxon>
        <taxon>Dothideomycetes</taxon>
        <taxon>Pleosporomycetidae</taxon>
        <taxon>Pleosporales</taxon>
        <taxon>Pleosporineae</taxon>
        <taxon>Pleosporaceae</taxon>
        <taxon>Exserohilum</taxon>
    </lineage>
</organism>
<keyword evidence="2" id="KW-0479">Metal-binding</keyword>
<keyword evidence="3 6" id="KW-0863">Zinc-finger</keyword>
<feature type="compositionally biased region" description="Basic and acidic residues" evidence="7">
    <location>
        <begin position="565"/>
        <end position="579"/>
    </location>
</feature>
<keyword evidence="5" id="KW-0539">Nucleus</keyword>
<dbReference type="SUPFAM" id="SSF57903">
    <property type="entry name" value="FYVE/PHD zinc finger"/>
    <property type="match status" value="1"/>
</dbReference>
<feature type="domain" description="PHD-type" evidence="8">
    <location>
        <begin position="206"/>
        <end position="257"/>
    </location>
</feature>
<evidence type="ECO:0000313" key="9">
    <source>
        <dbReference type="EMBL" id="EOA89999.1"/>
    </source>
</evidence>
<sequence length="579" mass="63511">MSAHGPSQTRPPSSRSSDADASDAMHDGEPASAPHEPTPLPMHGALQPDMSQPWIKHEPAATPPGHTPATPDDMDTDALKALDIAKQSDLGLRRRHQQPAADSTQSPVASNAAPMPTKKRPAPTGASAVRKKGTAKTTKPNKKRKVEADDGATRSVTPTSRVSRPPKGAKKGSQAGTPALESSPAPDTSSQAHASDDDGDSSEDHNLYCLCKKPDNHKWMIGCDGGCDDWFHGDCVNMKQADEELVDKFICPLCEERGRGHTTWKPMCRRDGCRKPACLVKGRESKYCSDDCGLLFMSEQLQRTAGAKNSSAARDKSKKKKKTADGDGVEEEEPTPLGGTLRAKDLKALVDASPNIQAFKNLGTGVLTPPQTASPSRSKFPSNAEDLALTASEIDRLTALHKEKLQLKDRLEVLKDREKFVSMAKEQAVRLADRDKIKIKDFCGYDSRLSWSDAEFLLWRNSKHGRAVFEHSTLSPTDEQMSSIPDVNGVDLMDIEIKETACLKKRCQKHPQWQKLNLQDARFEELEVVEAIKECEKEEQSVCERARRRGTKDGLAKELTAGDMLKGERNREGWVETVS</sequence>
<feature type="compositionally biased region" description="Basic and acidic residues" evidence="7">
    <location>
        <begin position="546"/>
        <end position="556"/>
    </location>
</feature>
<dbReference type="PROSITE" id="PS50016">
    <property type="entry name" value="ZF_PHD_2"/>
    <property type="match status" value="1"/>
</dbReference>
<evidence type="ECO:0000256" key="1">
    <source>
        <dbReference type="ARBA" id="ARBA00004123"/>
    </source>
</evidence>